<keyword evidence="2" id="KW-0472">Membrane</keyword>
<name>A0ABW3M4F2_9PSEU</name>
<gene>
    <name evidence="3" type="ORF">ACFQ1S_03960</name>
</gene>
<proteinExistence type="predicted"/>
<sequence length="435" mass="47707">MDNDPSRGVDLDDDSFSLLDLVLAIVAWVIYLAQVIVWLVTVLPCLIIDVLAFPAREVVYWAVVVPAWNLYILARRALVMSGFLTPKPEEIDLGLTTLGTAGGTFSMAAALDSPLGDAATVFQVTEPSGRHTNTSSFGLDPAYPRGIVRDQPADIKAVDLPGMLGLTGPLRYAGDGINVFKPTEWIAPWRYPLTGQAGRGVPQEGAATHVGPFVVGDNSTVLLPGPSGSTVARNQLEDCRNPAETFATLDALLPNDLHLGGPVDYGIYLVGRMAAGGSPEFSVPDFNLDSDRGYAWLCWDWDRHHAGPQTEWVCAPDMKATPQSTFSYRQPCTPPQFFHADHDNPHQLQPNGTPLDSQWYAPQLDLKIHYLGRDIEQPPANGDDPCDEPGKPHEPFDGTNWRHRLPRRGKIDELDLGRRGWIRPWRTPPGSSGRR</sequence>
<feature type="compositionally biased region" description="Basic and acidic residues" evidence="1">
    <location>
        <begin position="409"/>
        <end position="418"/>
    </location>
</feature>
<feature type="transmembrane region" description="Helical" evidence="2">
    <location>
        <begin position="58"/>
        <end position="74"/>
    </location>
</feature>
<protein>
    <submittedName>
        <fullName evidence="3">Uncharacterized protein</fullName>
    </submittedName>
</protein>
<evidence type="ECO:0000256" key="2">
    <source>
        <dbReference type="SAM" id="Phobius"/>
    </source>
</evidence>
<keyword evidence="2" id="KW-0812">Transmembrane</keyword>
<feature type="region of interest" description="Disordered" evidence="1">
    <location>
        <begin position="374"/>
        <end position="435"/>
    </location>
</feature>
<evidence type="ECO:0000256" key="1">
    <source>
        <dbReference type="SAM" id="MobiDB-lite"/>
    </source>
</evidence>
<feature type="transmembrane region" description="Helical" evidence="2">
    <location>
        <begin position="21"/>
        <end position="52"/>
    </location>
</feature>
<organism evidence="3 4">
    <name type="scientific">Kibdelosporangium lantanae</name>
    <dbReference type="NCBI Taxonomy" id="1497396"/>
    <lineage>
        <taxon>Bacteria</taxon>
        <taxon>Bacillati</taxon>
        <taxon>Actinomycetota</taxon>
        <taxon>Actinomycetes</taxon>
        <taxon>Pseudonocardiales</taxon>
        <taxon>Pseudonocardiaceae</taxon>
        <taxon>Kibdelosporangium</taxon>
    </lineage>
</organism>
<dbReference type="EMBL" id="JBHTIS010000131">
    <property type="protein sequence ID" value="MFD1044812.1"/>
    <property type="molecule type" value="Genomic_DNA"/>
</dbReference>
<comment type="caution">
    <text evidence="3">The sequence shown here is derived from an EMBL/GenBank/DDBJ whole genome shotgun (WGS) entry which is preliminary data.</text>
</comment>
<dbReference type="Proteomes" id="UP001597045">
    <property type="component" value="Unassembled WGS sequence"/>
</dbReference>
<reference evidence="4" key="1">
    <citation type="journal article" date="2019" name="Int. J. Syst. Evol. Microbiol.">
        <title>The Global Catalogue of Microorganisms (GCM) 10K type strain sequencing project: providing services to taxonomists for standard genome sequencing and annotation.</title>
        <authorList>
            <consortium name="The Broad Institute Genomics Platform"/>
            <consortium name="The Broad Institute Genome Sequencing Center for Infectious Disease"/>
            <person name="Wu L."/>
            <person name="Ma J."/>
        </authorList>
    </citation>
    <scope>NUCLEOTIDE SEQUENCE [LARGE SCALE GENOMIC DNA]</scope>
    <source>
        <strain evidence="4">JCM 31486</strain>
    </source>
</reference>
<evidence type="ECO:0000313" key="3">
    <source>
        <dbReference type="EMBL" id="MFD1044812.1"/>
    </source>
</evidence>
<accession>A0ABW3M4F2</accession>
<evidence type="ECO:0000313" key="4">
    <source>
        <dbReference type="Proteomes" id="UP001597045"/>
    </source>
</evidence>
<keyword evidence="2" id="KW-1133">Transmembrane helix</keyword>
<keyword evidence="4" id="KW-1185">Reference proteome</keyword>